<reference evidence="8" key="2">
    <citation type="submission" date="2021-01" db="EMBL/GenBank/DDBJ databases">
        <authorList>
            <person name="Mieszkin S."/>
            <person name="Pouder E."/>
            <person name="Alain K."/>
        </authorList>
    </citation>
    <scope>NUCLEOTIDE SEQUENCE</scope>
    <source>
        <strain evidence="8">HW T2.11</strain>
    </source>
</reference>
<feature type="transmembrane region" description="Helical" evidence="6">
    <location>
        <begin position="247"/>
        <end position="266"/>
    </location>
</feature>
<feature type="transmembrane region" description="Helical" evidence="6">
    <location>
        <begin position="216"/>
        <end position="235"/>
    </location>
</feature>
<proteinExistence type="predicted"/>
<dbReference type="RefSeq" id="WP_227321518.1">
    <property type="nucleotide sequence ID" value="NZ_JAESVB010000004.1"/>
</dbReference>
<reference evidence="8" key="1">
    <citation type="journal article" date="2021" name="Microorganisms">
        <title>Acidisoma silvae sp. nov. and Acidisomacellulosilytica sp. nov., Two Acidophilic Bacteria Isolated from Decaying Wood, Hydrolyzing Cellulose and Producing Poly-3-hydroxybutyrate.</title>
        <authorList>
            <person name="Mieszkin S."/>
            <person name="Pouder E."/>
            <person name="Uroz S."/>
            <person name="Simon-Colin C."/>
            <person name="Alain K."/>
        </authorList>
    </citation>
    <scope>NUCLEOTIDE SEQUENCE</scope>
    <source>
        <strain evidence="8">HW T2.11</strain>
    </source>
</reference>
<feature type="transmembrane region" description="Helical" evidence="6">
    <location>
        <begin position="186"/>
        <end position="204"/>
    </location>
</feature>
<dbReference type="GO" id="GO:0005886">
    <property type="term" value="C:plasma membrane"/>
    <property type="evidence" value="ECO:0007669"/>
    <property type="project" value="UniProtKB-SubCell"/>
</dbReference>
<dbReference type="Pfam" id="PF00892">
    <property type="entry name" value="EamA"/>
    <property type="match status" value="2"/>
</dbReference>
<dbReference type="PANTHER" id="PTHR32322:SF18">
    <property type="entry name" value="S-ADENOSYLMETHIONINE_S-ADENOSYLHOMOCYSTEINE TRANSPORTER"/>
    <property type="match status" value="1"/>
</dbReference>
<feature type="transmembrane region" description="Helical" evidence="6">
    <location>
        <begin position="153"/>
        <end position="174"/>
    </location>
</feature>
<evidence type="ECO:0000256" key="6">
    <source>
        <dbReference type="SAM" id="Phobius"/>
    </source>
</evidence>
<evidence type="ECO:0000313" key="9">
    <source>
        <dbReference type="Proteomes" id="UP000708298"/>
    </source>
</evidence>
<dbReference type="EMBL" id="JAESVB010000004">
    <property type="protein sequence ID" value="MCB8875874.1"/>
    <property type="molecule type" value="Genomic_DNA"/>
</dbReference>
<feature type="transmembrane region" description="Helical" evidence="6">
    <location>
        <begin position="96"/>
        <end position="117"/>
    </location>
</feature>
<accession>A0A963YSF9</accession>
<keyword evidence="4 6" id="KW-1133">Transmembrane helix</keyword>
<feature type="transmembrane region" description="Helical" evidence="6">
    <location>
        <begin position="39"/>
        <end position="58"/>
    </location>
</feature>
<dbReference type="SUPFAM" id="SSF103481">
    <property type="entry name" value="Multidrug resistance efflux transporter EmrE"/>
    <property type="match status" value="2"/>
</dbReference>
<feature type="domain" description="EamA" evidence="7">
    <location>
        <begin position="7"/>
        <end position="140"/>
    </location>
</feature>
<name>A0A963YSF9_9PROT</name>
<feature type="transmembrane region" description="Helical" evidence="6">
    <location>
        <begin position="124"/>
        <end position="141"/>
    </location>
</feature>
<organism evidence="8 9">
    <name type="scientific">Acidisoma silvae</name>
    <dbReference type="NCBI Taxonomy" id="2802396"/>
    <lineage>
        <taxon>Bacteria</taxon>
        <taxon>Pseudomonadati</taxon>
        <taxon>Pseudomonadota</taxon>
        <taxon>Alphaproteobacteria</taxon>
        <taxon>Acetobacterales</taxon>
        <taxon>Acidocellaceae</taxon>
        <taxon>Acidisoma</taxon>
    </lineage>
</organism>
<comment type="subcellular location">
    <subcellularLocation>
        <location evidence="1">Cell membrane</location>
        <topology evidence="1">Multi-pass membrane protein</topology>
    </subcellularLocation>
</comment>
<feature type="transmembrane region" description="Helical" evidence="6">
    <location>
        <begin position="272"/>
        <end position="291"/>
    </location>
</feature>
<dbReference type="PANTHER" id="PTHR32322">
    <property type="entry name" value="INNER MEMBRANE TRANSPORTER"/>
    <property type="match status" value="1"/>
</dbReference>
<dbReference type="InterPro" id="IPR050638">
    <property type="entry name" value="AA-Vitamin_Transporters"/>
</dbReference>
<evidence type="ECO:0000256" key="5">
    <source>
        <dbReference type="ARBA" id="ARBA00023136"/>
    </source>
</evidence>
<gene>
    <name evidence="8" type="ORF">ASILVAE211_11840</name>
</gene>
<protein>
    <submittedName>
        <fullName evidence="8">DMT family transporter</fullName>
    </submittedName>
</protein>
<dbReference type="InterPro" id="IPR037185">
    <property type="entry name" value="EmrE-like"/>
</dbReference>
<keyword evidence="2" id="KW-1003">Cell membrane</keyword>
<sequence length="303" mass="32388">MLKHKAALLYPFAAILIWSGNVIVSRLSAHTIGPQAITSYRLVLAVGIMSLFVARPAWRNRAAIWPHLGQFAILGFLAACLFQSLSYLAAETTTATNMAVFTALTPLLTVGLGALMLGEAPTAGMLGGGLLSFAGLIYLVSGGDPASIWRNGIHPGDALMFVDACVYALYGVLLKRWKLPVSGWQSTYMQSLCALVIMIPAYLATPAPLRQINGQTWPLIVYAGTFASVLLPFFWIRGVAQLGPSRCAIFINLLPVLTAVSAIVMLGEPIRLFHVIGGGLALAGVMAAQVFKRPLLTSRKLHS</sequence>
<evidence type="ECO:0000313" key="8">
    <source>
        <dbReference type="EMBL" id="MCB8875874.1"/>
    </source>
</evidence>
<evidence type="ECO:0000256" key="2">
    <source>
        <dbReference type="ARBA" id="ARBA00022475"/>
    </source>
</evidence>
<evidence type="ECO:0000259" key="7">
    <source>
        <dbReference type="Pfam" id="PF00892"/>
    </source>
</evidence>
<keyword evidence="5 6" id="KW-0472">Membrane</keyword>
<keyword evidence="9" id="KW-1185">Reference proteome</keyword>
<dbReference type="InterPro" id="IPR000620">
    <property type="entry name" value="EamA_dom"/>
</dbReference>
<comment type="caution">
    <text evidence="8">The sequence shown here is derived from an EMBL/GenBank/DDBJ whole genome shotgun (WGS) entry which is preliminary data.</text>
</comment>
<dbReference type="AlphaFoldDB" id="A0A963YSF9"/>
<evidence type="ECO:0000256" key="3">
    <source>
        <dbReference type="ARBA" id="ARBA00022692"/>
    </source>
</evidence>
<dbReference type="Proteomes" id="UP000708298">
    <property type="component" value="Unassembled WGS sequence"/>
</dbReference>
<keyword evidence="3 6" id="KW-0812">Transmembrane</keyword>
<evidence type="ECO:0000256" key="1">
    <source>
        <dbReference type="ARBA" id="ARBA00004651"/>
    </source>
</evidence>
<feature type="domain" description="EamA" evidence="7">
    <location>
        <begin position="155"/>
        <end position="286"/>
    </location>
</feature>
<feature type="transmembrane region" description="Helical" evidence="6">
    <location>
        <begin position="70"/>
        <end position="90"/>
    </location>
</feature>
<evidence type="ECO:0000256" key="4">
    <source>
        <dbReference type="ARBA" id="ARBA00022989"/>
    </source>
</evidence>